<evidence type="ECO:0008006" key="4">
    <source>
        <dbReference type="Google" id="ProtNLM"/>
    </source>
</evidence>
<dbReference type="Pfam" id="PF06519">
    <property type="entry name" value="TolA"/>
    <property type="match status" value="1"/>
</dbReference>
<protein>
    <recommendedName>
        <fullName evidence="4">Cell envelope integrity protein TolA</fullName>
    </recommendedName>
</protein>
<dbReference type="AlphaFoldDB" id="A0A3N6UU45"/>
<keyword evidence="1" id="KW-0732">Signal</keyword>
<comment type="caution">
    <text evidence="2">The sequence shown here is derived from an EMBL/GenBank/DDBJ whole genome shotgun (WGS) entry which is preliminary data.</text>
</comment>
<dbReference type="GO" id="GO:0016020">
    <property type="term" value="C:membrane"/>
    <property type="evidence" value="ECO:0007669"/>
    <property type="project" value="InterPro"/>
</dbReference>
<evidence type="ECO:0000256" key="1">
    <source>
        <dbReference type="SAM" id="SignalP"/>
    </source>
</evidence>
<dbReference type="OrthoDB" id="6537719at2"/>
<feature type="chain" id="PRO_5018152233" description="Cell envelope integrity protein TolA" evidence="1">
    <location>
        <begin position="23"/>
        <end position="139"/>
    </location>
</feature>
<evidence type="ECO:0000313" key="2">
    <source>
        <dbReference type="EMBL" id="RQM39479.1"/>
    </source>
</evidence>
<dbReference type="PROSITE" id="PS51257">
    <property type="entry name" value="PROKAR_LIPOPROTEIN"/>
    <property type="match status" value="1"/>
</dbReference>
<name>A0A3N6UU45_9GAMM</name>
<dbReference type="Proteomes" id="UP000279457">
    <property type="component" value="Unassembled WGS sequence"/>
</dbReference>
<organism evidence="2 3">
    <name type="scientific">Erwinia psidii</name>
    <dbReference type="NCBI Taxonomy" id="69224"/>
    <lineage>
        <taxon>Bacteria</taxon>
        <taxon>Pseudomonadati</taxon>
        <taxon>Pseudomonadota</taxon>
        <taxon>Gammaproteobacteria</taxon>
        <taxon>Enterobacterales</taxon>
        <taxon>Erwiniaceae</taxon>
        <taxon>Erwinia</taxon>
    </lineage>
</organism>
<dbReference type="EMBL" id="RHHM01000002">
    <property type="protein sequence ID" value="RQM39479.1"/>
    <property type="molecule type" value="Genomic_DNA"/>
</dbReference>
<dbReference type="RefSeq" id="WP_124231787.1">
    <property type="nucleotide sequence ID" value="NZ_RHHM01000002.1"/>
</dbReference>
<reference evidence="2 3" key="1">
    <citation type="submission" date="2018-10" db="EMBL/GenBank/DDBJ databases">
        <title>Draft genome sequence for the type isolate of Erwinia psidii, agent causal of bacterial blight in guava (Psidium guajava) and wilt and die-back of Eucalyptus spp.</title>
        <authorList>
            <person name="Hermenegildo P.S."/>
            <person name="Santos S.A."/>
            <person name="Guimaraes L.M.S."/>
            <person name="Vidigal P.M.P."/>
            <person name="Pereira I.C."/>
            <person name="Badel J.L."/>
            <person name="Alfenas-Zerbini P."/>
            <person name="Ferreira M.A.S.V."/>
            <person name="Alfenas A.C."/>
        </authorList>
    </citation>
    <scope>NUCLEOTIDE SEQUENCE [LARGE SCALE GENOMIC DNA]</scope>
    <source>
        <strain evidence="2 3">IBSBF 435</strain>
    </source>
</reference>
<sequence length="139" mass="15361">MTANRKKMGAILLSILLTACQAGRHPSQEAKKLPAPTAAQIQQAAEKQCHTSDAASRDVCLYYAKMQYGIQRNFYHAAHYKGRECAVTITWQNGRYSVLSTAGDEALCLKTWSVISSAENLPPPPKQIPPKMVIDFKPQ</sequence>
<dbReference type="SUPFAM" id="SSF74653">
    <property type="entry name" value="TolA/TonB C-terminal domain"/>
    <property type="match status" value="1"/>
</dbReference>
<evidence type="ECO:0000313" key="3">
    <source>
        <dbReference type="Proteomes" id="UP000279457"/>
    </source>
</evidence>
<keyword evidence="3" id="KW-1185">Reference proteome</keyword>
<dbReference type="InterPro" id="IPR014161">
    <property type="entry name" value="Tol-Pal_TolA"/>
</dbReference>
<dbReference type="GO" id="GO:0043213">
    <property type="term" value="P:bacteriocin transport"/>
    <property type="evidence" value="ECO:0007669"/>
    <property type="project" value="InterPro"/>
</dbReference>
<dbReference type="Gene3D" id="3.30.1150.10">
    <property type="match status" value="1"/>
</dbReference>
<dbReference type="GO" id="GO:0019534">
    <property type="term" value="F:toxin transmembrane transporter activity"/>
    <property type="evidence" value="ECO:0007669"/>
    <property type="project" value="InterPro"/>
</dbReference>
<feature type="signal peptide" evidence="1">
    <location>
        <begin position="1"/>
        <end position="22"/>
    </location>
</feature>
<accession>A0A3N6UU45</accession>
<gene>
    <name evidence="2" type="ORF">EB241_03345</name>
</gene>
<proteinExistence type="predicted"/>